<dbReference type="NCBIfam" id="NF003975">
    <property type="entry name" value="PRK05467.1-4"/>
    <property type="match status" value="1"/>
</dbReference>
<dbReference type="SMART" id="SM00702">
    <property type="entry name" value="P4Hc"/>
    <property type="match status" value="1"/>
</dbReference>
<keyword evidence="5 7" id="KW-0560">Oxidoreductase</keyword>
<dbReference type="NCBIfam" id="NF003974">
    <property type="entry name" value="PRK05467.1-3"/>
    <property type="match status" value="1"/>
</dbReference>
<dbReference type="Gene3D" id="2.60.120.620">
    <property type="entry name" value="q2cbj1_9rhob like domain"/>
    <property type="match status" value="1"/>
</dbReference>
<keyword evidence="6 7" id="KW-0408">Iron</keyword>
<dbReference type="GO" id="GO:0006974">
    <property type="term" value="P:DNA damage response"/>
    <property type="evidence" value="ECO:0007669"/>
    <property type="project" value="TreeGrafter"/>
</dbReference>
<accession>A0A2N9YCM6</accession>
<evidence type="ECO:0000256" key="1">
    <source>
        <dbReference type="ARBA" id="ARBA00001961"/>
    </source>
</evidence>
<dbReference type="InterPro" id="IPR005123">
    <property type="entry name" value="Oxoglu/Fe-dep_dioxygenase_dom"/>
</dbReference>
<dbReference type="EMBL" id="CP018889">
    <property type="protein sequence ID" value="AUI68174.1"/>
    <property type="molecule type" value="Genomic_DNA"/>
</dbReference>
<evidence type="ECO:0000256" key="6">
    <source>
        <dbReference type="ARBA" id="ARBA00023004"/>
    </source>
</evidence>
<feature type="binding site" evidence="7">
    <location>
        <position position="159"/>
    </location>
    <ligand>
        <name>Fe cation</name>
        <dbReference type="ChEBI" id="CHEBI:24875"/>
    </ligand>
</feature>
<evidence type="ECO:0000313" key="9">
    <source>
        <dbReference type="EMBL" id="AUI68174.1"/>
    </source>
</evidence>
<dbReference type="PANTHER" id="PTHR41536">
    <property type="entry name" value="PKHD-TYPE HYDROXYLASE YBIX"/>
    <property type="match status" value="1"/>
</dbReference>
<feature type="binding site" evidence="7">
    <location>
        <position position="96"/>
    </location>
    <ligand>
        <name>Fe cation</name>
        <dbReference type="ChEBI" id="CHEBI:24875"/>
    </ligand>
</feature>
<keyword evidence="4 7" id="KW-0223">Dioxygenase</keyword>
<gene>
    <name evidence="9" type="ORF">BLE401_05320</name>
</gene>
<dbReference type="InterPro" id="IPR044862">
    <property type="entry name" value="Pro_4_hyd_alph_FE2OG_OXY"/>
</dbReference>
<dbReference type="GO" id="GO:0005506">
    <property type="term" value="F:iron ion binding"/>
    <property type="evidence" value="ECO:0007669"/>
    <property type="project" value="UniProtKB-UniRule"/>
</dbReference>
<evidence type="ECO:0000259" key="8">
    <source>
        <dbReference type="PROSITE" id="PS51471"/>
    </source>
</evidence>
<dbReference type="PANTHER" id="PTHR41536:SF1">
    <property type="entry name" value="PKHD-TYPE HYDROXYLASE YBIX"/>
    <property type="match status" value="1"/>
</dbReference>
<evidence type="ECO:0000313" key="10">
    <source>
        <dbReference type="Proteomes" id="UP000234271"/>
    </source>
</evidence>
<evidence type="ECO:0000256" key="5">
    <source>
        <dbReference type="ARBA" id="ARBA00023002"/>
    </source>
</evidence>
<keyword evidence="2 7" id="KW-0479">Metal-binding</keyword>
<dbReference type="PROSITE" id="PS51471">
    <property type="entry name" value="FE2OG_OXY"/>
    <property type="match status" value="1"/>
</dbReference>
<dbReference type="Proteomes" id="UP000234271">
    <property type="component" value="Chromosome"/>
</dbReference>
<dbReference type="GO" id="GO:0031418">
    <property type="term" value="F:L-ascorbic acid binding"/>
    <property type="evidence" value="ECO:0007669"/>
    <property type="project" value="UniProtKB-KW"/>
</dbReference>
<dbReference type="KEGG" id="blep:AL038_00725"/>
<sequence length="226" mass="25377">MLLSIPTVLTAEQVQYCRERLAITGWIDGRVTAGYQGYHVKNNHQLPENSPIAQELGELVLAAIERNPLFISAALPLRVYPPMFNCYTEGMYFGNHIDNAVRLLPHNALKIRTDVSATLFLANPDEYEGGELLIEDTYGVNAVKLAAGDMVVYPSTSLHRVATVTRGARIASFFWIQSMIRDDAQRAMLFDMDTAIQRLNQTNSDETARVQLTGCYHNLLRMWADV</sequence>
<keyword evidence="3 7" id="KW-0847">Vitamin C</keyword>
<evidence type="ECO:0000256" key="2">
    <source>
        <dbReference type="ARBA" id="ARBA00022723"/>
    </source>
</evidence>
<keyword evidence="10" id="KW-1185">Reference proteome</keyword>
<dbReference type="RefSeq" id="WP_062147559.1">
    <property type="nucleotide sequence ID" value="NZ_CP012373.2"/>
</dbReference>
<organism evidence="9 10">
    <name type="scientific">Beggiatoa leptomitoformis</name>
    <dbReference type="NCBI Taxonomy" id="288004"/>
    <lineage>
        <taxon>Bacteria</taxon>
        <taxon>Pseudomonadati</taxon>
        <taxon>Pseudomonadota</taxon>
        <taxon>Gammaproteobacteria</taxon>
        <taxon>Thiotrichales</taxon>
        <taxon>Thiotrichaceae</taxon>
        <taxon>Beggiatoa</taxon>
    </lineage>
</organism>
<feature type="domain" description="Fe2OG dioxygenase" evidence="8">
    <location>
        <begin position="78"/>
        <end position="178"/>
    </location>
</feature>
<dbReference type="GO" id="GO:0016706">
    <property type="term" value="F:2-oxoglutarate-dependent dioxygenase activity"/>
    <property type="evidence" value="ECO:0007669"/>
    <property type="project" value="UniProtKB-UniRule"/>
</dbReference>
<feature type="binding site" evidence="7">
    <location>
        <position position="169"/>
    </location>
    <ligand>
        <name>2-oxoglutarate</name>
        <dbReference type="ChEBI" id="CHEBI:16810"/>
    </ligand>
</feature>
<dbReference type="STRING" id="288004.AL038_00725"/>
<dbReference type="AlphaFoldDB" id="A0A2N9YCM6"/>
<dbReference type="Pfam" id="PF13640">
    <property type="entry name" value="2OG-FeII_Oxy_3"/>
    <property type="match status" value="1"/>
</dbReference>
<dbReference type="InterPro" id="IPR023550">
    <property type="entry name" value="PKHD_hydroxylase"/>
</dbReference>
<dbReference type="Pfam" id="PF18331">
    <property type="entry name" value="PKHD_C"/>
    <property type="match status" value="1"/>
</dbReference>
<dbReference type="InterPro" id="IPR006620">
    <property type="entry name" value="Pro_4_hyd_alph"/>
</dbReference>
<comment type="cofactor">
    <cofactor evidence="1 7">
        <name>L-ascorbate</name>
        <dbReference type="ChEBI" id="CHEBI:38290"/>
    </cofactor>
</comment>
<dbReference type="Gene3D" id="4.10.860.20">
    <property type="entry name" value="Rabenosyn, Rab binding domain"/>
    <property type="match status" value="1"/>
</dbReference>
<feature type="binding site" evidence="7">
    <location>
        <position position="98"/>
    </location>
    <ligand>
        <name>Fe cation</name>
        <dbReference type="ChEBI" id="CHEBI:24875"/>
    </ligand>
</feature>
<comment type="cofactor">
    <cofactor evidence="7">
        <name>Fe(2+)</name>
        <dbReference type="ChEBI" id="CHEBI:29033"/>
    </cofactor>
    <text evidence="7">Binds 1 Fe(2+) ion per subunit.</text>
</comment>
<evidence type="ECO:0000256" key="7">
    <source>
        <dbReference type="HAMAP-Rule" id="MF_00657"/>
    </source>
</evidence>
<name>A0A2N9YCM6_9GAMM</name>
<evidence type="ECO:0000256" key="4">
    <source>
        <dbReference type="ARBA" id="ARBA00022964"/>
    </source>
</evidence>
<dbReference type="GO" id="GO:0006879">
    <property type="term" value="P:intracellular iron ion homeostasis"/>
    <property type="evidence" value="ECO:0007669"/>
    <property type="project" value="TreeGrafter"/>
</dbReference>
<reference evidence="10" key="1">
    <citation type="submission" date="2016-12" db="EMBL/GenBank/DDBJ databases">
        <title>Complete Genome Sequence of Beggiatoa leptomitiformis D-401.</title>
        <authorList>
            <person name="Fomenkov A."/>
            <person name="Vincze T."/>
            <person name="Grabovich M."/>
            <person name="Anton B.P."/>
            <person name="Dubinina G."/>
            <person name="Orlova M."/>
            <person name="Belousova E."/>
            <person name="Roberts R.J."/>
        </authorList>
    </citation>
    <scope>NUCLEOTIDE SEQUENCE [LARGE SCALE GENOMIC DNA]</scope>
    <source>
        <strain evidence="10">D-401</strain>
    </source>
</reference>
<protein>
    <submittedName>
        <fullName evidence="9">Fe2+-dependent dioxygenase</fullName>
    </submittedName>
</protein>
<dbReference type="InterPro" id="IPR041097">
    <property type="entry name" value="PKHD_C"/>
</dbReference>
<dbReference type="OrthoDB" id="9812472at2"/>
<dbReference type="HAMAP" id="MF_00657">
    <property type="entry name" value="Hydroxyl_YbiX"/>
    <property type="match status" value="1"/>
</dbReference>
<evidence type="ECO:0000256" key="3">
    <source>
        <dbReference type="ARBA" id="ARBA00022896"/>
    </source>
</evidence>
<proteinExistence type="inferred from homology"/>